<gene>
    <name evidence="1" type="ORF">JEQ47_03860</name>
</gene>
<sequence>MTIAIKLNTAEQIRRARAANPELSQEDLASRLGVTLSQVKAALAYRQPGQKRGRKLNIP</sequence>
<protein>
    <submittedName>
        <fullName evidence="1">Uncharacterized protein</fullName>
    </submittedName>
</protein>
<dbReference type="GO" id="GO:0003677">
    <property type="term" value="F:DNA binding"/>
    <property type="evidence" value="ECO:0007669"/>
    <property type="project" value="InterPro"/>
</dbReference>
<dbReference type="EMBL" id="JAEKMH010000001">
    <property type="protein sequence ID" value="MBJ3783847.1"/>
    <property type="molecule type" value="Genomic_DNA"/>
</dbReference>
<accession>A0A934IT52</accession>
<dbReference type="Gene3D" id="1.10.260.40">
    <property type="entry name" value="lambda repressor-like DNA-binding domains"/>
    <property type="match status" value="1"/>
</dbReference>
<keyword evidence="2" id="KW-1185">Reference proteome</keyword>
<dbReference type="RefSeq" id="WP_198875060.1">
    <property type="nucleotide sequence ID" value="NZ_JAEKMH010000001.1"/>
</dbReference>
<dbReference type="AlphaFoldDB" id="A0A934IT52"/>
<dbReference type="Proteomes" id="UP000602124">
    <property type="component" value="Unassembled WGS sequence"/>
</dbReference>
<comment type="caution">
    <text evidence="1">The sequence shown here is derived from an EMBL/GenBank/DDBJ whole genome shotgun (WGS) entry which is preliminary data.</text>
</comment>
<organism evidence="1 2">
    <name type="scientific">Devosia sediminis</name>
    <dbReference type="NCBI Taxonomy" id="2798801"/>
    <lineage>
        <taxon>Bacteria</taxon>
        <taxon>Pseudomonadati</taxon>
        <taxon>Pseudomonadota</taxon>
        <taxon>Alphaproteobacteria</taxon>
        <taxon>Hyphomicrobiales</taxon>
        <taxon>Devosiaceae</taxon>
        <taxon>Devosia</taxon>
    </lineage>
</organism>
<proteinExistence type="predicted"/>
<dbReference type="InterPro" id="IPR010982">
    <property type="entry name" value="Lambda_DNA-bd_dom_sf"/>
</dbReference>
<evidence type="ECO:0000313" key="1">
    <source>
        <dbReference type="EMBL" id="MBJ3783847.1"/>
    </source>
</evidence>
<reference evidence="1" key="1">
    <citation type="submission" date="2020-12" db="EMBL/GenBank/DDBJ databases">
        <title>Devosia sp. MSA67 isolated from Mo River.</title>
        <authorList>
            <person name="Ma F."/>
            <person name="Zi Z."/>
        </authorList>
    </citation>
    <scope>NUCLEOTIDE SEQUENCE</scope>
    <source>
        <strain evidence="1">MSA67</strain>
    </source>
</reference>
<name>A0A934IT52_9HYPH</name>
<evidence type="ECO:0000313" key="2">
    <source>
        <dbReference type="Proteomes" id="UP000602124"/>
    </source>
</evidence>